<gene>
    <name evidence="1" type="ORF">ACFO0S_09765</name>
</gene>
<dbReference type="RefSeq" id="WP_378141803.1">
    <property type="nucleotide sequence ID" value="NZ_JBHSEF010000023.1"/>
</dbReference>
<dbReference type="Pfam" id="PF05037">
    <property type="entry name" value="DUF669"/>
    <property type="match status" value="1"/>
</dbReference>
<dbReference type="EMBL" id="JBHSEF010000023">
    <property type="protein sequence ID" value="MFC4355333.1"/>
    <property type="molecule type" value="Genomic_DNA"/>
</dbReference>
<keyword evidence="2" id="KW-1185">Reference proteome</keyword>
<evidence type="ECO:0000313" key="2">
    <source>
        <dbReference type="Proteomes" id="UP001595733"/>
    </source>
</evidence>
<sequence>MTNIWDKFDKEIDTEGLQQDVKEAAENGTGSFKEVPHGSYEVEINKMELIASKKGDPMVSIWFKVLGGDFKGSLIFFNQVITQGFQIHIVNELLRSMGTDMEIKFTTYKEYGELLLDLMEEIDGNLEFALDYTEGKKGFSNYKITDVFETE</sequence>
<dbReference type="InterPro" id="IPR007731">
    <property type="entry name" value="DUF669"/>
</dbReference>
<reference evidence="2" key="1">
    <citation type="journal article" date="2019" name="Int. J. Syst. Evol. Microbiol.">
        <title>The Global Catalogue of Microorganisms (GCM) 10K type strain sequencing project: providing services to taxonomists for standard genome sequencing and annotation.</title>
        <authorList>
            <consortium name="The Broad Institute Genomics Platform"/>
            <consortium name="The Broad Institute Genome Sequencing Center for Infectious Disease"/>
            <person name="Wu L."/>
            <person name="Ma J."/>
        </authorList>
    </citation>
    <scope>NUCLEOTIDE SEQUENCE [LARGE SCALE GENOMIC DNA]</scope>
    <source>
        <strain evidence="2">CCUG 50353</strain>
    </source>
</reference>
<evidence type="ECO:0000313" key="1">
    <source>
        <dbReference type="EMBL" id="MFC4355333.1"/>
    </source>
</evidence>
<organism evidence="1 2">
    <name type="scientific">Chryseomicrobium palamuruense</name>
    <dbReference type="NCBI Taxonomy" id="682973"/>
    <lineage>
        <taxon>Bacteria</taxon>
        <taxon>Bacillati</taxon>
        <taxon>Bacillota</taxon>
        <taxon>Bacilli</taxon>
        <taxon>Bacillales</taxon>
        <taxon>Caryophanaceae</taxon>
        <taxon>Chryseomicrobium</taxon>
    </lineage>
</organism>
<dbReference type="Proteomes" id="UP001595733">
    <property type="component" value="Unassembled WGS sequence"/>
</dbReference>
<proteinExistence type="predicted"/>
<name>A0ABV8UY29_9BACL</name>
<comment type="caution">
    <text evidence="1">The sequence shown here is derived from an EMBL/GenBank/DDBJ whole genome shotgun (WGS) entry which is preliminary data.</text>
</comment>
<accession>A0ABV8UY29</accession>
<protein>
    <submittedName>
        <fullName evidence="1">DUF669 domain-containing protein</fullName>
    </submittedName>
</protein>